<dbReference type="InterPro" id="IPR046349">
    <property type="entry name" value="C1-like_sf"/>
</dbReference>
<dbReference type="Gene3D" id="1.10.167.10">
    <property type="entry name" value="Regulator of G-protein Signalling 4, domain 2"/>
    <property type="match status" value="1"/>
</dbReference>
<dbReference type="InterPro" id="IPR015212">
    <property type="entry name" value="RGS-like_dom"/>
</dbReference>
<evidence type="ECO:0000313" key="3">
    <source>
        <dbReference type="Proteomes" id="UP000095280"/>
    </source>
</evidence>
<feature type="compositionally biased region" description="Low complexity" evidence="1">
    <location>
        <begin position="49"/>
        <end position="64"/>
    </location>
</feature>
<feature type="domain" description="Regulator of G protein signalling-like" evidence="2">
    <location>
        <begin position="122"/>
        <end position="220"/>
    </location>
</feature>
<dbReference type="GO" id="GO:0005085">
    <property type="term" value="F:guanyl-nucleotide exchange factor activity"/>
    <property type="evidence" value="ECO:0007669"/>
    <property type="project" value="InterPro"/>
</dbReference>
<evidence type="ECO:0000259" key="2">
    <source>
        <dbReference type="Pfam" id="PF09128"/>
    </source>
</evidence>
<dbReference type="Proteomes" id="UP000095280">
    <property type="component" value="Unplaced"/>
</dbReference>
<keyword evidence="3" id="KW-1185">Reference proteome</keyword>
<dbReference type="SUPFAM" id="SSF48097">
    <property type="entry name" value="Regulator of G-protein signaling, RGS"/>
    <property type="match status" value="1"/>
</dbReference>
<dbReference type="AlphaFoldDB" id="A0A1I8J8R9"/>
<feature type="compositionally biased region" description="Basic residues" evidence="1">
    <location>
        <begin position="1"/>
        <end position="20"/>
    </location>
</feature>
<organism evidence="3 4">
    <name type="scientific">Macrostomum lignano</name>
    <dbReference type="NCBI Taxonomy" id="282301"/>
    <lineage>
        <taxon>Eukaryota</taxon>
        <taxon>Metazoa</taxon>
        <taxon>Spiralia</taxon>
        <taxon>Lophotrochozoa</taxon>
        <taxon>Platyhelminthes</taxon>
        <taxon>Rhabditophora</taxon>
        <taxon>Macrostomorpha</taxon>
        <taxon>Macrostomida</taxon>
        <taxon>Macrostomidae</taxon>
        <taxon>Macrostomum</taxon>
    </lineage>
</organism>
<feature type="compositionally biased region" description="Basic and acidic residues" evidence="1">
    <location>
        <begin position="70"/>
        <end position="80"/>
    </location>
</feature>
<dbReference type="Pfam" id="PF09128">
    <property type="entry name" value="RGS-like"/>
    <property type="match status" value="1"/>
</dbReference>
<feature type="compositionally biased region" description="Acidic residues" evidence="1">
    <location>
        <begin position="81"/>
        <end position="92"/>
    </location>
</feature>
<reference evidence="4" key="1">
    <citation type="submission" date="2016-11" db="UniProtKB">
        <authorList>
            <consortium name="WormBaseParasite"/>
        </authorList>
    </citation>
    <scope>IDENTIFICATION</scope>
</reference>
<proteinExistence type="predicted"/>
<evidence type="ECO:0000313" key="4">
    <source>
        <dbReference type="WBParaSite" id="maker-uti_cns_0046148-snap-gene-1.12-mRNA-1"/>
    </source>
</evidence>
<dbReference type="InterPro" id="IPR044926">
    <property type="entry name" value="RGS_subdomain_2"/>
</dbReference>
<feature type="region of interest" description="Disordered" evidence="1">
    <location>
        <begin position="1"/>
        <end position="109"/>
    </location>
</feature>
<evidence type="ECO:0000256" key="1">
    <source>
        <dbReference type="SAM" id="MobiDB-lite"/>
    </source>
</evidence>
<dbReference type="GO" id="GO:0005737">
    <property type="term" value="C:cytoplasm"/>
    <property type="evidence" value="ECO:0007669"/>
    <property type="project" value="InterPro"/>
</dbReference>
<accession>A0A1I8J8R9</accession>
<protein>
    <submittedName>
        <fullName evidence="4">RGS-like domain-containing protein</fullName>
    </submittedName>
</protein>
<name>A0A1I8J8R9_9PLAT</name>
<dbReference type="InterPro" id="IPR036305">
    <property type="entry name" value="RGS_sf"/>
</dbReference>
<dbReference type="Gene3D" id="3.30.60.20">
    <property type="match status" value="1"/>
</dbReference>
<dbReference type="WBParaSite" id="maker-uti_cns_0046148-snap-gene-1.12-mRNA-1">
    <property type="protein sequence ID" value="maker-uti_cns_0046148-snap-gene-1.12-mRNA-1"/>
    <property type="gene ID" value="maker-uti_cns_0046148-snap-gene-1.12"/>
</dbReference>
<feature type="compositionally biased region" description="Polar residues" evidence="1">
    <location>
        <begin position="97"/>
        <end position="107"/>
    </location>
</feature>
<sequence>SRRHPLRQSSRRNPQFRHKNSLTNSGRKAASVTPEPKEVDNSGPDVNNSQADDAQLDQQQEASSNVAGIHDSKEAESKPEDDAEDDDEEDPDISIGQFVSGSTSQMPVSDAAESKLKALMDAFSDVQQLKQNKPMLMLFLHLLLSRPNQSAENSGRESLRPLLFDLLVDDWTATSASLKTKHARRAAYEIYSTFLHPQAPLSLSVAMQSIESSEKFEESLADASQSVSRLLESSGQDDGTKAQLALCFDKAQNAVRPALVNLVSSAGAWLRARQRDGFDVLGGGDFLPPGCESAIASLLRGGGGVSSIGQQLFNCQRSNSGAAGLVNRQRLSIFTGSRSEKTRFGSHSVELASFHSIRHCVSCKALLSGPGPQGYLCTGECGHTIHRVKDCADKLAALPCKRNSNKSLSTKRPRPASCIIREDQGEQSVLNFV</sequence>
<dbReference type="SUPFAM" id="SSF57889">
    <property type="entry name" value="Cysteine-rich domain"/>
    <property type="match status" value="1"/>
</dbReference>